<keyword evidence="7 8" id="KW-0472">Membrane</keyword>
<gene>
    <name evidence="10" type="ORF">SAMN06264868_1068</name>
</gene>
<dbReference type="RefSeq" id="WP_265134147.1">
    <property type="nucleotide sequence ID" value="NZ_FXTX01000006.1"/>
</dbReference>
<evidence type="ECO:0000256" key="3">
    <source>
        <dbReference type="ARBA" id="ARBA00022679"/>
    </source>
</evidence>
<dbReference type="GO" id="GO:0005886">
    <property type="term" value="C:plasma membrane"/>
    <property type="evidence" value="ECO:0007669"/>
    <property type="project" value="TreeGrafter"/>
</dbReference>
<dbReference type="InterPro" id="IPR001173">
    <property type="entry name" value="Glyco_trans_2-like"/>
</dbReference>
<dbReference type="Proteomes" id="UP001157947">
    <property type="component" value="Unassembled WGS sequence"/>
</dbReference>
<sequence length="314" mass="35675">MDISVVIPIYNEEENLPILYEKLKNVLDRLNKEYEIIFVNDGSTDNSWNIIKQLAEKDKRVIGVNFRRNFGQTAAMSAGFETAKGDIIITMDGDLQNDPEDIPKLLEKIDEGYDIVSGWRKNRKDAFLSRTLPSKIANALISKVTGVHLHDYGCSLKAYKSEIAKNLDFYGEMHRFLPALSKAIGAKITEIPVNHHPRIYGKSKYGISRTFKVILDLLLVKFLLDYRTKPLRIFGGIGFILSLIGFFILSYLVCIKLCFGHSIGNRPLLTFGVLFFLTGIQLISTGIVAELITRTYYESQGKRPYIIKEIINRD</sequence>
<protein>
    <submittedName>
        <fullName evidence="10">Glycosyltransferase involved in cell wall bisynthesis</fullName>
    </submittedName>
</protein>
<evidence type="ECO:0000313" key="11">
    <source>
        <dbReference type="Proteomes" id="UP001157947"/>
    </source>
</evidence>
<feature type="transmembrane region" description="Helical" evidence="8">
    <location>
        <begin position="231"/>
        <end position="253"/>
    </location>
</feature>
<evidence type="ECO:0000256" key="4">
    <source>
        <dbReference type="ARBA" id="ARBA00022692"/>
    </source>
</evidence>
<keyword evidence="2" id="KW-0328">Glycosyltransferase</keyword>
<dbReference type="Pfam" id="PF00535">
    <property type="entry name" value="Glycos_transf_2"/>
    <property type="match status" value="1"/>
</dbReference>
<keyword evidence="6 8" id="KW-1133">Transmembrane helix</keyword>
<dbReference type="PANTHER" id="PTHR48090">
    <property type="entry name" value="UNDECAPRENYL-PHOSPHATE 4-DEOXY-4-FORMAMIDO-L-ARABINOSE TRANSFERASE-RELATED"/>
    <property type="match status" value="1"/>
</dbReference>
<keyword evidence="1" id="KW-1003">Cell membrane</keyword>
<dbReference type="EMBL" id="FXTX01000006">
    <property type="protein sequence ID" value="SMP08294.1"/>
    <property type="molecule type" value="Genomic_DNA"/>
</dbReference>
<evidence type="ECO:0000259" key="9">
    <source>
        <dbReference type="Pfam" id="PF00535"/>
    </source>
</evidence>
<evidence type="ECO:0000256" key="6">
    <source>
        <dbReference type="ARBA" id="ARBA00022989"/>
    </source>
</evidence>
<keyword evidence="11" id="KW-1185">Reference proteome</keyword>
<evidence type="ECO:0000256" key="7">
    <source>
        <dbReference type="ARBA" id="ARBA00023136"/>
    </source>
</evidence>
<keyword evidence="3" id="KW-0808">Transferase</keyword>
<dbReference type="Gene3D" id="3.90.550.10">
    <property type="entry name" value="Spore Coat Polysaccharide Biosynthesis Protein SpsA, Chain A"/>
    <property type="match status" value="1"/>
</dbReference>
<evidence type="ECO:0000256" key="1">
    <source>
        <dbReference type="ARBA" id="ARBA00022475"/>
    </source>
</evidence>
<comment type="caution">
    <text evidence="10">The sequence shown here is derived from an EMBL/GenBank/DDBJ whole genome shotgun (WGS) entry which is preliminary data.</text>
</comment>
<dbReference type="SUPFAM" id="SSF53448">
    <property type="entry name" value="Nucleotide-diphospho-sugar transferases"/>
    <property type="match status" value="1"/>
</dbReference>
<dbReference type="GO" id="GO:0099621">
    <property type="term" value="F:undecaprenyl-phosphate 4-deoxy-4-formamido-L-arabinose transferase activity"/>
    <property type="evidence" value="ECO:0007669"/>
    <property type="project" value="TreeGrafter"/>
</dbReference>
<organism evidence="10 11">
    <name type="scientific">Venenivibrio stagnispumantis</name>
    <dbReference type="NCBI Taxonomy" id="407998"/>
    <lineage>
        <taxon>Bacteria</taxon>
        <taxon>Pseudomonadati</taxon>
        <taxon>Aquificota</taxon>
        <taxon>Aquificia</taxon>
        <taxon>Aquificales</taxon>
        <taxon>Hydrogenothermaceae</taxon>
        <taxon>Venenivibrio</taxon>
    </lineage>
</organism>
<dbReference type="CDD" id="cd04187">
    <property type="entry name" value="DPM1_like_bac"/>
    <property type="match status" value="1"/>
</dbReference>
<evidence type="ECO:0000256" key="5">
    <source>
        <dbReference type="ARBA" id="ARBA00022985"/>
    </source>
</evidence>
<evidence type="ECO:0000256" key="8">
    <source>
        <dbReference type="SAM" id="Phobius"/>
    </source>
</evidence>
<dbReference type="InterPro" id="IPR029044">
    <property type="entry name" value="Nucleotide-diphossugar_trans"/>
</dbReference>
<keyword evidence="4 8" id="KW-0812">Transmembrane</keyword>
<accession>A0AA46ADT7</accession>
<feature type="domain" description="Glycosyltransferase 2-like" evidence="9">
    <location>
        <begin position="4"/>
        <end position="166"/>
    </location>
</feature>
<feature type="transmembrane region" description="Helical" evidence="8">
    <location>
        <begin position="273"/>
        <end position="293"/>
    </location>
</feature>
<keyword evidence="5" id="KW-0448">Lipopolysaccharide biosynthesis</keyword>
<reference evidence="10" key="1">
    <citation type="submission" date="2017-05" db="EMBL/GenBank/DDBJ databases">
        <authorList>
            <person name="Varghese N."/>
            <person name="Submissions S."/>
        </authorList>
    </citation>
    <scope>NUCLEOTIDE SEQUENCE</scope>
    <source>
        <strain evidence="10">DSM 18763</strain>
    </source>
</reference>
<proteinExistence type="predicted"/>
<dbReference type="FunFam" id="3.90.550.10:FF:000158">
    <property type="entry name" value="Glycosyl transferase family 2"/>
    <property type="match status" value="1"/>
</dbReference>
<dbReference type="InterPro" id="IPR050256">
    <property type="entry name" value="Glycosyltransferase_2"/>
</dbReference>
<dbReference type="AlphaFoldDB" id="A0AA46ADT7"/>
<evidence type="ECO:0000256" key="2">
    <source>
        <dbReference type="ARBA" id="ARBA00022676"/>
    </source>
</evidence>
<dbReference type="GO" id="GO:0009103">
    <property type="term" value="P:lipopolysaccharide biosynthetic process"/>
    <property type="evidence" value="ECO:0007669"/>
    <property type="project" value="UniProtKB-KW"/>
</dbReference>
<evidence type="ECO:0000313" key="10">
    <source>
        <dbReference type="EMBL" id="SMP08294.1"/>
    </source>
</evidence>
<dbReference type="PANTHER" id="PTHR48090:SF3">
    <property type="entry name" value="UNDECAPRENYL-PHOSPHATE 4-DEOXY-4-FORMAMIDO-L-ARABINOSE TRANSFERASE"/>
    <property type="match status" value="1"/>
</dbReference>
<name>A0AA46ADT7_9AQUI</name>